<accession>A0A918G5U6</accession>
<dbReference type="AlphaFoldDB" id="A0A918G5U6"/>
<name>A0A918G5U6_STRGD</name>
<gene>
    <name evidence="1" type="ORF">GCM10010238_05120</name>
</gene>
<reference evidence="1" key="2">
    <citation type="submission" date="2020-09" db="EMBL/GenBank/DDBJ databases">
        <authorList>
            <person name="Sun Q."/>
            <person name="Ohkuma M."/>
        </authorList>
    </citation>
    <scope>NUCLEOTIDE SEQUENCE</scope>
    <source>
        <strain evidence="1">JCM 4234</strain>
    </source>
</reference>
<evidence type="ECO:0000313" key="2">
    <source>
        <dbReference type="Proteomes" id="UP000653493"/>
    </source>
</evidence>
<evidence type="ECO:0008006" key="3">
    <source>
        <dbReference type="Google" id="ProtNLM"/>
    </source>
</evidence>
<comment type="caution">
    <text evidence="1">The sequence shown here is derived from an EMBL/GenBank/DDBJ whole genome shotgun (WGS) entry which is preliminary data.</text>
</comment>
<dbReference type="Proteomes" id="UP000653493">
    <property type="component" value="Unassembled WGS sequence"/>
</dbReference>
<reference evidence="1" key="1">
    <citation type="journal article" date="2014" name="Int. J. Syst. Evol. Microbiol.">
        <title>Complete genome sequence of Corynebacterium casei LMG S-19264T (=DSM 44701T), isolated from a smear-ripened cheese.</title>
        <authorList>
            <consortium name="US DOE Joint Genome Institute (JGI-PGF)"/>
            <person name="Walter F."/>
            <person name="Albersmeier A."/>
            <person name="Kalinowski J."/>
            <person name="Ruckert C."/>
        </authorList>
    </citation>
    <scope>NUCLEOTIDE SEQUENCE</scope>
    <source>
        <strain evidence="1">JCM 4234</strain>
    </source>
</reference>
<sequence length="69" mass="7356">MTSPLVFSSPSRAWPLPGAVPTVALTVWGVLRYPRLPERLPRHIGAEGVDAWTASRSAAPSSSSSRTRG</sequence>
<evidence type="ECO:0000313" key="1">
    <source>
        <dbReference type="EMBL" id="GGS19902.1"/>
    </source>
</evidence>
<organism evidence="1 2">
    <name type="scientific">Streptomyces griseoviridis</name>
    <dbReference type="NCBI Taxonomy" id="45398"/>
    <lineage>
        <taxon>Bacteria</taxon>
        <taxon>Bacillati</taxon>
        <taxon>Actinomycetota</taxon>
        <taxon>Actinomycetes</taxon>
        <taxon>Kitasatosporales</taxon>
        <taxon>Streptomycetaceae</taxon>
        <taxon>Streptomyces</taxon>
    </lineage>
</organism>
<protein>
    <recommendedName>
        <fullName evidence="3">DUF1648 domain-containing protein</fullName>
    </recommendedName>
</protein>
<proteinExistence type="predicted"/>
<dbReference type="EMBL" id="BMSL01000001">
    <property type="protein sequence ID" value="GGS19902.1"/>
    <property type="molecule type" value="Genomic_DNA"/>
</dbReference>
<keyword evidence="2" id="KW-1185">Reference proteome</keyword>